<dbReference type="EMBL" id="KN839872">
    <property type="protein sequence ID" value="KIJ60418.1"/>
    <property type="molecule type" value="Genomic_DNA"/>
</dbReference>
<name>A0A0C9W2X7_9AGAM</name>
<proteinExistence type="predicted"/>
<protein>
    <submittedName>
        <fullName evidence="2">Uncharacterized protein</fullName>
    </submittedName>
</protein>
<organism evidence="2 3">
    <name type="scientific">Hydnomerulius pinastri MD-312</name>
    <dbReference type="NCBI Taxonomy" id="994086"/>
    <lineage>
        <taxon>Eukaryota</taxon>
        <taxon>Fungi</taxon>
        <taxon>Dikarya</taxon>
        <taxon>Basidiomycota</taxon>
        <taxon>Agaricomycotina</taxon>
        <taxon>Agaricomycetes</taxon>
        <taxon>Agaricomycetidae</taxon>
        <taxon>Boletales</taxon>
        <taxon>Boletales incertae sedis</taxon>
        <taxon>Leucogyrophana</taxon>
    </lineage>
</organism>
<evidence type="ECO:0000313" key="3">
    <source>
        <dbReference type="Proteomes" id="UP000053820"/>
    </source>
</evidence>
<accession>A0A0C9W2X7</accession>
<dbReference type="AlphaFoldDB" id="A0A0C9W2X7"/>
<reference evidence="2 3" key="1">
    <citation type="submission" date="2014-04" db="EMBL/GenBank/DDBJ databases">
        <title>Evolutionary Origins and Diversification of the Mycorrhizal Mutualists.</title>
        <authorList>
            <consortium name="DOE Joint Genome Institute"/>
            <consortium name="Mycorrhizal Genomics Consortium"/>
            <person name="Kohler A."/>
            <person name="Kuo A."/>
            <person name="Nagy L.G."/>
            <person name="Floudas D."/>
            <person name="Copeland A."/>
            <person name="Barry K.W."/>
            <person name="Cichocki N."/>
            <person name="Veneault-Fourrey C."/>
            <person name="LaButti K."/>
            <person name="Lindquist E.A."/>
            <person name="Lipzen A."/>
            <person name="Lundell T."/>
            <person name="Morin E."/>
            <person name="Murat C."/>
            <person name="Riley R."/>
            <person name="Ohm R."/>
            <person name="Sun H."/>
            <person name="Tunlid A."/>
            <person name="Henrissat B."/>
            <person name="Grigoriev I.V."/>
            <person name="Hibbett D.S."/>
            <person name="Martin F."/>
        </authorList>
    </citation>
    <scope>NUCLEOTIDE SEQUENCE [LARGE SCALE GENOMIC DNA]</scope>
    <source>
        <strain evidence="2 3">MD-312</strain>
    </source>
</reference>
<keyword evidence="3" id="KW-1185">Reference proteome</keyword>
<dbReference type="HOGENOM" id="CLU_1555459_0_0_1"/>
<feature type="compositionally biased region" description="Polar residues" evidence="1">
    <location>
        <begin position="10"/>
        <end position="20"/>
    </location>
</feature>
<gene>
    <name evidence="2" type="ORF">HYDPIDRAFT_32224</name>
</gene>
<dbReference type="OrthoDB" id="2682078at2759"/>
<evidence type="ECO:0000256" key="1">
    <source>
        <dbReference type="SAM" id="MobiDB-lite"/>
    </source>
</evidence>
<evidence type="ECO:0000313" key="2">
    <source>
        <dbReference type="EMBL" id="KIJ60418.1"/>
    </source>
</evidence>
<dbReference type="Proteomes" id="UP000053820">
    <property type="component" value="Unassembled WGS sequence"/>
</dbReference>
<feature type="region of interest" description="Disordered" evidence="1">
    <location>
        <begin position="1"/>
        <end position="20"/>
    </location>
</feature>
<sequence length="172" mass="19059">MPIMPDPLNNPVNHTAGQSEVSTDDIKYVYTRDPHKVEDTICNKCKILLSGMRKAVELGCSLEDLEVIIQAGCDIGSLSTLMASDQAAGPGPDLSGRHSIPPFSKEALHKFLVSFIVVDDQSLNVVECPEFQRLLLLHEDLTDKDIPRHTKLREDMEAHFTVPGFPCDVTYL</sequence>